<accession>A0A2S5BEK2</accession>
<name>A0A2S5BEK2_9BASI</name>
<evidence type="ECO:0000313" key="2">
    <source>
        <dbReference type="EMBL" id="POY75197.1"/>
    </source>
</evidence>
<feature type="compositionally biased region" description="Basic and acidic residues" evidence="1">
    <location>
        <begin position="274"/>
        <end position="286"/>
    </location>
</feature>
<sequence>MPLSSVPLPTHSLFSPADPDIKAHIAVDGEPLEVVYKTDSSSSGTRKLQGYIRADPGRNFSLCLYHGRQSTQVKGLKWLCLHREGIRLRMNLTRRLCFARVDATANDDEVNVSTYTELDDATALEFKFYWVKEARIVPGDAAVDDLLLKQRKEQLRAPEDLDKLKLPMQPSFGPIEKQTSAAASKQVWETTLEDPHNPFATMKFLLRSEPVFDRLKLQGETVTLSRTFTPPLVIDGTVYLDLSPNEALAEARAGEKRVKAEEPDNSPLGRQRARQHEKTPDGDSKLGRYSPDALQTPTRPAPNGILERAVADAIAKVLPGVLADMCVTP</sequence>
<feature type="region of interest" description="Disordered" evidence="1">
    <location>
        <begin position="252"/>
        <end position="303"/>
    </location>
</feature>
<proteinExistence type="predicted"/>
<feature type="compositionally biased region" description="Basic and acidic residues" evidence="1">
    <location>
        <begin position="252"/>
        <end position="262"/>
    </location>
</feature>
<reference evidence="2 3" key="1">
    <citation type="journal article" date="2018" name="Front. Microbiol.">
        <title>Prospects for Fungal Bioremediation of Acidic Radioactive Waste Sites: Characterization and Genome Sequence of Rhodotorula taiwanensis MD1149.</title>
        <authorList>
            <person name="Tkavc R."/>
            <person name="Matrosova V.Y."/>
            <person name="Grichenko O.E."/>
            <person name="Gostincar C."/>
            <person name="Volpe R.P."/>
            <person name="Klimenkova P."/>
            <person name="Gaidamakova E.K."/>
            <person name="Zhou C.E."/>
            <person name="Stewart B.J."/>
            <person name="Lyman M.G."/>
            <person name="Malfatti S.A."/>
            <person name="Rubinfeld B."/>
            <person name="Courtot M."/>
            <person name="Singh J."/>
            <person name="Dalgard C.L."/>
            <person name="Hamilton T."/>
            <person name="Frey K.G."/>
            <person name="Gunde-Cimerman N."/>
            <person name="Dugan L."/>
            <person name="Daly M.J."/>
        </authorList>
    </citation>
    <scope>NUCLEOTIDE SEQUENCE [LARGE SCALE GENOMIC DNA]</scope>
    <source>
        <strain evidence="2 3">MD1149</strain>
    </source>
</reference>
<evidence type="ECO:0000256" key="1">
    <source>
        <dbReference type="SAM" id="MobiDB-lite"/>
    </source>
</evidence>
<dbReference type="Proteomes" id="UP000237144">
    <property type="component" value="Unassembled WGS sequence"/>
</dbReference>
<dbReference type="EMBL" id="PJQD01000019">
    <property type="protein sequence ID" value="POY75197.1"/>
    <property type="molecule type" value="Genomic_DNA"/>
</dbReference>
<comment type="caution">
    <text evidence="2">The sequence shown here is derived from an EMBL/GenBank/DDBJ whole genome shotgun (WGS) entry which is preliminary data.</text>
</comment>
<organism evidence="2 3">
    <name type="scientific">Rhodotorula taiwanensis</name>
    <dbReference type="NCBI Taxonomy" id="741276"/>
    <lineage>
        <taxon>Eukaryota</taxon>
        <taxon>Fungi</taxon>
        <taxon>Dikarya</taxon>
        <taxon>Basidiomycota</taxon>
        <taxon>Pucciniomycotina</taxon>
        <taxon>Microbotryomycetes</taxon>
        <taxon>Sporidiobolales</taxon>
        <taxon>Sporidiobolaceae</taxon>
        <taxon>Rhodotorula</taxon>
    </lineage>
</organism>
<evidence type="ECO:0000313" key="3">
    <source>
        <dbReference type="Proteomes" id="UP000237144"/>
    </source>
</evidence>
<gene>
    <name evidence="2" type="ORF">BMF94_1829</name>
</gene>
<keyword evidence="3" id="KW-1185">Reference proteome</keyword>
<dbReference type="AlphaFoldDB" id="A0A2S5BEK2"/>
<protein>
    <submittedName>
        <fullName evidence="2">Uncharacterized protein</fullName>
    </submittedName>
</protein>